<dbReference type="PANTHER" id="PTHR46507:SF3">
    <property type="entry name" value="AFADIN- AND ALPHA-ACTININ-BINDING PROTEIN-LIKE"/>
    <property type="match status" value="1"/>
</dbReference>
<dbReference type="GeneTree" id="ENSGT00940000177102"/>
<dbReference type="Ensembl" id="ENSACLT00000086639.1">
    <property type="protein sequence ID" value="ENSACLP00000047019.1"/>
    <property type="gene ID" value="ENSACLG00000034670.1"/>
</dbReference>
<dbReference type="GO" id="GO:0035735">
    <property type="term" value="P:intraciliary transport involved in cilium assembly"/>
    <property type="evidence" value="ECO:0007669"/>
    <property type="project" value="TreeGrafter"/>
</dbReference>
<keyword evidence="5" id="KW-1185">Reference proteome</keyword>
<dbReference type="GO" id="GO:0036064">
    <property type="term" value="C:ciliary basal body"/>
    <property type="evidence" value="ECO:0007669"/>
    <property type="project" value="TreeGrafter"/>
</dbReference>
<accession>A0AAX7SR36</accession>
<feature type="coiled-coil region" evidence="1">
    <location>
        <begin position="91"/>
        <end position="146"/>
    </location>
</feature>
<keyword evidence="3" id="KW-1133">Transmembrane helix</keyword>
<keyword evidence="3" id="KW-0812">Transmembrane</keyword>
<dbReference type="GO" id="GO:0034451">
    <property type="term" value="C:centriolar satellite"/>
    <property type="evidence" value="ECO:0007669"/>
    <property type="project" value="TreeGrafter"/>
</dbReference>
<keyword evidence="1" id="KW-0175">Coiled coil</keyword>
<keyword evidence="3" id="KW-0472">Membrane</keyword>
<dbReference type="AlphaFoldDB" id="A0AAX7SR36"/>
<protein>
    <submittedName>
        <fullName evidence="4">Uncharacterized protein</fullName>
    </submittedName>
</protein>
<evidence type="ECO:0000313" key="4">
    <source>
        <dbReference type="Ensembl" id="ENSACLP00000047019.1"/>
    </source>
</evidence>
<reference evidence="4" key="3">
    <citation type="submission" date="2025-08" db="UniProtKB">
        <authorList>
            <consortium name="Ensembl"/>
        </authorList>
    </citation>
    <scope>IDENTIFICATION</scope>
</reference>
<organism evidence="4 5">
    <name type="scientific">Astatotilapia calliptera</name>
    <name type="common">Eastern happy</name>
    <name type="synonym">Chromis callipterus</name>
    <dbReference type="NCBI Taxonomy" id="8154"/>
    <lineage>
        <taxon>Eukaryota</taxon>
        <taxon>Metazoa</taxon>
        <taxon>Chordata</taxon>
        <taxon>Craniata</taxon>
        <taxon>Vertebrata</taxon>
        <taxon>Euteleostomi</taxon>
        <taxon>Actinopterygii</taxon>
        <taxon>Neopterygii</taxon>
        <taxon>Teleostei</taxon>
        <taxon>Neoteleostei</taxon>
        <taxon>Acanthomorphata</taxon>
        <taxon>Ovalentaria</taxon>
        <taxon>Cichlomorphae</taxon>
        <taxon>Cichliformes</taxon>
        <taxon>Cichlidae</taxon>
        <taxon>African cichlids</taxon>
        <taxon>Pseudocrenilabrinae</taxon>
        <taxon>Haplochromini</taxon>
        <taxon>Astatotilapia</taxon>
    </lineage>
</organism>
<feature type="region of interest" description="Disordered" evidence="2">
    <location>
        <begin position="159"/>
        <end position="180"/>
    </location>
</feature>
<feature type="transmembrane region" description="Helical" evidence="3">
    <location>
        <begin position="42"/>
        <end position="61"/>
    </location>
</feature>
<proteinExistence type="predicted"/>
<evidence type="ECO:0000256" key="3">
    <source>
        <dbReference type="SAM" id="Phobius"/>
    </source>
</evidence>
<dbReference type="Proteomes" id="UP000265100">
    <property type="component" value="Chromosome 6"/>
</dbReference>
<sequence>MASRFVQRKDDRQEYSGNDILSLERTLSKLPDHRFFLKKEDIFVFIFHLISTYLLFCVSPADSHLFRDPSLNPLNAHPQSASWWADREEQGDSLREQLKEMDEHVARLQDMLRCERVKCGHLQLQCNQQEAELRRRELQTNRLKERLSQMTDRHGEKGPAIEVLNFPPGSRGKKEQPIKSFRSTAKREEAALRLMLERREAELREAMKLRHSLTTLLHALRVDMEQTLSESMDMAQDGDKRLDQAEEALGEHVTGGVVQSWRKVQRLLPGIMFEGQTTAGTDQEKLLAQLEAELKESQHLVRLQQQMLQDTLASPIPSELTDSYFLEEWERLQVRWAEFHHMRRTFERERQSFTDAAIRLSRERCDFEQQRASLLKQQYLCDSPLFNKGAPNNNRRESTALSLSGLGPTNISGCLPLTPSTSESGTAAVAGLHQGRGRVQTPSTPELYSSLNLPYNCRSRDVDQHLETWDAGADRIGHTPHAPHLDWSF</sequence>
<evidence type="ECO:0000256" key="1">
    <source>
        <dbReference type="SAM" id="Coils"/>
    </source>
</evidence>
<reference evidence="4" key="4">
    <citation type="submission" date="2025-09" db="UniProtKB">
        <authorList>
            <consortium name="Ensembl"/>
        </authorList>
    </citation>
    <scope>IDENTIFICATION</scope>
</reference>
<evidence type="ECO:0000256" key="2">
    <source>
        <dbReference type="SAM" id="MobiDB-lite"/>
    </source>
</evidence>
<reference evidence="5" key="2">
    <citation type="submission" date="2023-03" db="EMBL/GenBank/DDBJ databases">
        <authorList>
            <consortium name="Wellcome Sanger Institute Data Sharing"/>
        </authorList>
    </citation>
    <scope>NUCLEOTIDE SEQUENCE [LARGE SCALE GENOMIC DNA]</scope>
</reference>
<dbReference type="PANTHER" id="PTHR46507">
    <property type="entry name" value="AFADIN- AND ALPHA-ACTININ-BINDING PROTEIN"/>
    <property type="match status" value="1"/>
</dbReference>
<dbReference type="InterPro" id="IPR052300">
    <property type="entry name" value="Adhesion_Centrosome_assoc"/>
</dbReference>
<reference evidence="4 5" key="1">
    <citation type="submission" date="2018-05" db="EMBL/GenBank/DDBJ databases">
        <authorList>
            <person name="Datahose"/>
        </authorList>
    </citation>
    <scope>NUCLEOTIDE SEQUENCE</scope>
</reference>
<evidence type="ECO:0000313" key="5">
    <source>
        <dbReference type="Proteomes" id="UP000265100"/>
    </source>
</evidence>
<name>A0AAX7SR36_ASTCA</name>